<dbReference type="UniPathway" id="UPA00334">
    <property type="reaction ID" value="UER00455"/>
</dbReference>
<dbReference type="InterPro" id="IPR015422">
    <property type="entry name" value="PyrdxlP-dep_Trfase_small"/>
</dbReference>
<comment type="cofactor">
    <cofactor evidence="4 5">
        <name>pyridoxal 5'-phosphate</name>
        <dbReference type="ChEBI" id="CHEBI:597326"/>
    </cofactor>
</comment>
<evidence type="ECO:0000256" key="1">
    <source>
        <dbReference type="ARBA" id="ARBA00022642"/>
    </source>
</evidence>
<feature type="binding site" evidence="4">
    <location>
        <position position="200"/>
    </location>
    <ligand>
        <name>pyridoxal 5'-phosphate</name>
        <dbReference type="ChEBI" id="CHEBI:597326"/>
    </ligand>
</feature>
<dbReference type="EC" id="3.7.1.3" evidence="4 5"/>
<comment type="catalytic activity">
    <reaction evidence="4 5">
        <text>L-kynurenine + H2O = anthranilate + L-alanine + H(+)</text>
        <dbReference type="Rhea" id="RHEA:16813"/>
        <dbReference type="ChEBI" id="CHEBI:15377"/>
        <dbReference type="ChEBI" id="CHEBI:15378"/>
        <dbReference type="ChEBI" id="CHEBI:16567"/>
        <dbReference type="ChEBI" id="CHEBI:57959"/>
        <dbReference type="ChEBI" id="CHEBI:57972"/>
        <dbReference type="EC" id="3.7.1.3"/>
    </reaction>
</comment>
<dbReference type="GO" id="GO:0030170">
    <property type="term" value="F:pyridoxal phosphate binding"/>
    <property type="evidence" value="ECO:0007669"/>
    <property type="project" value="UniProtKB-UniRule"/>
</dbReference>
<dbReference type="EMBL" id="JNBS01000943">
    <property type="protein sequence ID" value="OQS03277.1"/>
    <property type="molecule type" value="Genomic_DNA"/>
</dbReference>
<keyword evidence="4 5" id="KW-0963">Cytoplasm</keyword>
<evidence type="ECO:0000313" key="6">
    <source>
        <dbReference type="EMBL" id="OQS03277.1"/>
    </source>
</evidence>
<dbReference type="SUPFAM" id="SSF53383">
    <property type="entry name" value="PLP-dependent transferases"/>
    <property type="match status" value="1"/>
</dbReference>
<dbReference type="Pfam" id="PF22580">
    <property type="entry name" value="KYNU_C"/>
    <property type="match status" value="1"/>
</dbReference>
<dbReference type="NCBIfam" id="TIGR01814">
    <property type="entry name" value="kynureninase"/>
    <property type="match status" value="1"/>
</dbReference>
<dbReference type="GO" id="GO:0019805">
    <property type="term" value="P:quinolinate biosynthetic process"/>
    <property type="evidence" value="ECO:0007669"/>
    <property type="project" value="UniProtKB-UniRule"/>
</dbReference>
<comment type="pathway">
    <text evidence="4 5">Amino-acid degradation; L-kynurenine degradation; L-alanine and anthranilate from L-kynurenine: step 1/1.</text>
</comment>
<dbReference type="InterPro" id="IPR015421">
    <property type="entry name" value="PyrdxlP-dep_Trfase_major"/>
</dbReference>
<dbReference type="STRING" id="74557.A0A1V9ZZ49"/>
<feature type="modified residue" description="N6-(pyridoxal phosphate)lysine" evidence="4">
    <location>
        <position position="226"/>
    </location>
</feature>
<accession>A0A1V9ZZ49</accession>
<dbReference type="PANTHER" id="PTHR14084">
    <property type="entry name" value="KYNURENINASE"/>
    <property type="match status" value="1"/>
</dbReference>
<keyword evidence="3 4" id="KW-0663">Pyridoxal phosphate</keyword>
<sequence>MVCITREECIALDKKDVLASLRDQFDLPPNQIYLDGNSLGVLPKSTRTRLIHVLQEEWGRDLIRSWNTAGWMDMPNRVGDKIARLVGAAPGELIVADSTSVNLYKILSVALKLVLADTPERRTIISDKTMFPSDIYMMESLAKEYQLKLLLVDTANIVDALDDTTALVLLTPVSYLTGEMVDMNEITSAVHSVGGLMLWDLAHSAGAHEVDLNGCNADFAVGCGYKYLNGGPGAPSFVWAHPRHVNRVAQPLTGWLGHAAPFAFDRSYTPAPGIQRYIAGSPPILSMVGLECGVDTMLAAEPFGGMKAIRAKSIELTELFINCVKQFCSEVMEIVSPLDVNKRGSQVCLRFVQAEGNDTYGIVQALIARGIVGDFRAPDILRFGFTPLYTRFVDVFNSVQAIVDVLNTKEYKQQLYQVRAKVT</sequence>
<keyword evidence="7" id="KW-1185">Reference proteome</keyword>
<dbReference type="PANTHER" id="PTHR14084:SF0">
    <property type="entry name" value="KYNURENINASE"/>
    <property type="match status" value="1"/>
</dbReference>
<evidence type="ECO:0000313" key="7">
    <source>
        <dbReference type="Proteomes" id="UP000243217"/>
    </source>
</evidence>
<comment type="caution">
    <text evidence="6">The sequence shown here is derived from an EMBL/GenBank/DDBJ whole genome shotgun (WGS) entry which is preliminary data.</text>
</comment>
<protein>
    <recommendedName>
        <fullName evidence="4 5">Kynureninase</fullName>
        <ecNumber evidence="4 5">3.7.1.3</ecNumber>
    </recommendedName>
    <alternativeName>
        <fullName evidence="4">L-kynurenine hydrolase</fullName>
    </alternativeName>
</protein>
<feature type="binding site" evidence="4">
    <location>
        <position position="203"/>
    </location>
    <ligand>
        <name>pyridoxal 5'-phosphate</name>
        <dbReference type="ChEBI" id="CHEBI:597326"/>
    </ligand>
</feature>
<proteinExistence type="inferred from homology"/>
<name>A0A1V9ZZ49_9STRA</name>
<comment type="catalytic activity">
    <reaction evidence="5">
        <text>3-hydroxy-L-kynurenine + H2O = 3-hydroxyanthranilate + L-alanine + H(+)</text>
        <dbReference type="Rhea" id="RHEA:25143"/>
        <dbReference type="ChEBI" id="CHEBI:15377"/>
        <dbReference type="ChEBI" id="CHEBI:15378"/>
        <dbReference type="ChEBI" id="CHEBI:36559"/>
        <dbReference type="ChEBI" id="CHEBI:57972"/>
        <dbReference type="ChEBI" id="CHEBI:58125"/>
        <dbReference type="EC" id="3.7.1.3"/>
    </reaction>
</comment>
<dbReference type="UniPathway" id="UPA00253">
    <property type="reaction ID" value="UER00329"/>
</dbReference>
<dbReference type="GO" id="GO:0005737">
    <property type="term" value="C:cytoplasm"/>
    <property type="evidence" value="ECO:0007669"/>
    <property type="project" value="UniProtKB-SubCell"/>
</dbReference>
<dbReference type="InterPro" id="IPR015424">
    <property type="entry name" value="PyrdxlP-dep_Trfase"/>
</dbReference>
<dbReference type="Proteomes" id="UP000243217">
    <property type="component" value="Unassembled WGS sequence"/>
</dbReference>
<evidence type="ECO:0000256" key="4">
    <source>
        <dbReference type="HAMAP-Rule" id="MF_03017"/>
    </source>
</evidence>
<feature type="binding site" evidence="4">
    <location>
        <position position="100"/>
    </location>
    <ligand>
        <name>pyridoxal 5'-phosphate</name>
        <dbReference type="ChEBI" id="CHEBI:597326"/>
    </ligand>
</feature>
<feature type="binding site" evidence="4">
    <location>
        <begin position="131"/>
        <end position="134"/>
    </location>
    <ligand>
        <name>pyridoxal 5'-phosphate</name>
        <dbReference type="ChEBI" id="CHEBI:597326"/>
    </ligand>
</feature>
<evidence type="ECO:0000256" key="5">
    <source>
        <dbReference type="PIRNR" id="PIRNR038800"/>
    </source>
</evidence>
<dbReference type="OrthoDB" id="5978656at2759"/>
<gene>
    <name evidence="4" type="primary">KYNU</name>
    <name evidence="6" type="ORF">THRCLA_04421</name>
</gene>
<keyword evidence="1 4" id="KW-0662">Pyridine nucleotide biosynthesis</keyword>
<comment type="pathway">
    <text evidence="4 5">Cofactor biosynthesis; NAD(+) biosynthesis; quinolinate from L-kynurenine: step 2/3.</text>
</comment>
<comment type="function">
    <text evidence="4 5">Catalyzes the cleavage of L-kynurenine (L-Kyn) and L-3-hydroxykynurenine (L-3OHKyn) into anthranilic acid (AA) and 3-hydroxyanthranilic acid (3-OHAA), respectively.</text>
</comment>
<comment type="similarity">
    <text evidence="4 5">Belongs to the kynureninase family.</text>
</comment>
<comment type="subunit">
    <text evidence="4 5">Homodimer.</text>
</comment>
<evidence type="ECO:0000256" key="3">
    <source>
        <dbReference type="ARBA" id="ARBA00022898"/>
    </source>
</evidence>
<comment type="caution">
    <text evidence="4">Lacks conserved residue(s) required for the propagation of feature annotation.</text>
</comment>
<dbReference type="HAMAP" id="MF_01970">
    <property type="entry name" value="Kynureninase"/>
    <property type="match status" value="1"/>
</dbReference>
<evidence type="ECO:0000256" key="2">
    <source>
        <dbReference type="ARBA" id="ARBA00022801"/>
    </source>
</evidence>
<dbReference type="Gene3D" id="3.40.640.10">
    <property type="entry name" value="Type I PLP-dependent aspartate aminotransferase-like (Major domain)"/>
    <property type="match status" value="1"/>
</dbReference>
<dbReference type="GO" id="GO:0043420">
    <property type="term" value="P:anthranilate metabolic process"/>
    <property type="evidence" value="ECO:0007669"/>
    <property type="project" value="UniProtKB-UniRule"/>
</dbReference>
<reference evidence="6 7" key="1">
    <citation type="journal article" date="2014" name="Genome Biol. Evol.">
        <title>The secreted proteins of Achlya hypogyna and Thraustotheca clavata identify the ancestral oomycete secretome and reveal gene acquisitions by horizontal gene transfer.</title>
        <authorList>
            <person name="Misner I."/>
            <person name="Blouin N."/>
            <person name="Leonard G."/>
            <person name="Richards T.A."/>
            <person name="Lane C.E."/>
        </authorList>
    </citation>
    <scope>NUCLEOTIDE SEQUENCE [LARGE SCALE GENOMIC DNA]</scope>
    <source>
        <strain evidence="6 7">ATCC 34112</strain>
    </source>
</reference>
<dbReference type="PIRSF" id="PIRSF038800">
    <property type="entry name" value="KYNU"/>
    <property type="match status" value="1"/>
</dbReference>
<dbReference type="GO" id="GO:0019441">
    <property type="term" value="P:L-tryptophan catabolic process to kynurenine"/>
    <property type="evidence" value="ECO:0007669"/>
    <property type="project" value="TreeGrafter"/>
</dbReference>
<keyword evidence="2 4" id="KW-0378">Hydrolase</keyword>
<dbReference type="AlphaFoldDB" id="A0A1V9ZZ49"/>
<comment type="subcellular location">
    <subcellularLocation>
        <location evidence="4 5">Cytoplasm</location>
    </subcellularLocation>
</comment>
<dbReference type="GO" id="GO:0034354">
    <property type="term" value="P:'de novo' NAD+ biosynthetic process from L-tryptophan"/>
    <property type="evidence" value="ECO:0007669"/>
    <property type="project" value="UniProtKB-UniRule"/>
</dbReference>
<dbReference type="GO" id="GO:0030429">
    <property type="term" value="F:kynureninase activity"/>
    <property type="evidence" value="ECO:0007669"/>
    <property type="project" value="UniProtKB-UniRule"/>
</dbReference>
<organism evidence="6 7">
    <name type="scientific">Thraustotheca clavata</name>
    <dbReference type="NCBI Taxonomy" id="74557"/>
    <lineage>
        <taxon>Eukaryota</taxon>
        <taxon>Sar</taxon>
        <taxon>Stramenopiles</taxon>
        <taxon>Oomycota</taxon>
        <taxon>Saprolegniomycetes</taxon>
        <taxon>Saprolegniales</taxon>
        <taxon>Achlyaceae</taxon>
        <taxon>Thraustotheca</taxon>
    </lineage>
</organism>
<feature type="binding site" evidence="4">
    <location>
        <position position="255"/>
    </location>
    <ligand>
        <name>pyridoxal 5'-phosphate</name>
        <dbReference type="ChEBI" id="CHEBI:597326"/>
    </ligand>
</feature>
<dbReference type="GO" id="GO:0097053">
    <property type="term" value="P:L-kynurenine catabolic process"/>
    <property type="evidence" value="ECO:0007669"/>
    <property type="project" value="UniProtKB-UniRule"/>
</dbReference>
<dbReference type="InterPro" id="IPR010111">
    <property type="entry name" value="Kynureninase"/>
</dbReference>
<feature type="binding site" evidence="4">
    <location>
        <position position="225"/>
    </location>
    <ligand>
        <name>pyridoxal 5'-phosphate</name>
        <dbReference type="ChEBI" id="CHEBI:597326"/>
    </ligand>
</feature>
<dbReference type="Gene3D" id="3.90.1150.10">
    <property type="entry name" value="Aspartate Aminotransferase, domain 1"/>
    <property type="match status" value="1"/>
</dbReference>